<name>A0A364LAB0_TALAM</name>
<gene>
    <name evidence="1" type="ORF">BHQ10_008759</name>
</gene>
<proteinExistence type="predicted"/>
<dbReference type="OrthoDB" id="6499973at2759"/>
<dbReference type="AlphaFoldDB" id="A0A364LAB0"/>
<dbReference type="STRING" id="1196081.A0A364LAB0"/>
<evidence type="ECO:0000313" key="1">
    <source>
        <dbReference type="EMBL" id="RAO72747.1"/>
    </source>
</evidence>
<protein>
    <submittedName>
        <fullName evidence="1">Uncharacterized protein</fullName>
    </submittedName>
</protein>
<reference evidence="1 2" key="1">
    <citation type="journal article" date="2017" name="Biotechnol. Biofuels">
        <title>Differential beta-glucosidase expression as a function of carbon source availability in Talaromyces amestolkiae: a genomic and proteomic approach.</title>
        <authorList>
            <person name="de Eugenio L.I."/>
            <person name="Mendez-Liter J.A."/>
            <person name="Nieto-Dominguez M."/>
            <person name="Alonso L."/>
            <person name="Gil-Munoz J."/>
            <person name="Barriuso J."/>
            <person name="Prieto A."/>
            <person name="Martinez M.J."/>
        </authorList>
    </citation>
    <scope>NUCLEOTIDE SEQUENCE [LARGE SCALE GENOMIC DNA]</scope>
    <source>
        <strain evidence="1 2">CIB</strain>
    </source>
</reference>
<sequence length="116" mass="14136">MNEEKDSNPYQWGFAIYRTVYTPQSDELWPSVLEKLETFMELSCKDQAYREELPNVVIWDRDKFNNASFDDIRKDFKRQLLIPEMGDDEINFEEDTETEARKHELRHQKKLSWQRN</sequence>
<dbReference type="GeneID" id="63797973"/>
<dbReference type="Proteomes" id="UP000249363">
    <property type="component" value="Unassembled WGS sequence"/>
</dbReference>
<dbReference type="RefSeq" id="XP_040737261.1">
    <property type="nucleotide sequence ID" value="XM_040881599.1"/>
</dbReference>
<keyword evidence="2" id="KW-1185">Reference proteome</keyword>
<organism evidence="1 2">
    <name type="scientific">Talaromyces amestolkiae</name>
    <dbReference type="NCBI Taxonomy" id="1196081"/>
    <lineage>
        <taxon>Eukaryota</taxon>
        <taxon>Fungi</taxon>
        <taxon>Dikarya</taxon>
        <taxon>Ascomycota</taxon>
        <taxon>Pezizomycotina</taxon>
        <taxon>Eurotiomycetes</taxon>
        <taxon>Eurotiomycetidae</taxon>
        <taxon>Eurotiales</taxon>
        <taxon>Trichocomaceae</taxon>
        <taxon>Talaromyces</taxon>
        <taxon>Talaromyces sect. Talaromyces</taxon>
    </lineage>
</organism>
<accession>A0A364LAB0</accession>
<evidence type="ECO:0000313" key="2">
    <source>
        <dbReference type="Proteomes" id="UP000249363"/>
    </source>
</evidence>
<comment type="caution">
    <text evidence="1">The sequence shown here is derived from an EMBL/GenBank/DDBJ whole genome shotgun (WGS) entry which is preliminary data.</text>
</comment>
<dbReference type="EMBL" id="MIKG01000020">
    <property type="protein sequence ID" value="RAO72747.1"/>
    <property type="molecule type" value="Genomic_DNA"/>
</dbReference>